<name>A0A7Y4D7J5_VIBSP</name>
<evidence type="ECO:0000313" key="1">
    <source>
        <dbReference type="EMBL" id="NOJ14025.1"/>
    </source>
</evidence>
<dbReference type="InterPro" id="IPR021352">
    <property type="entry name" value="DUF2971"/>
</dbReference>
<comment type="caution">
    <text evidence="1">The sequence shown here is derived from an EMBL/GenBank/DDBJ whole genome shotgun (WGS) entry which is preliminary data.</text>
</comment>
<dbReference type="Proteomes" id="UP000519158">
    <property type="component" value="Unassembled WGS sequence"/>
</dbReference>
<gene>
    <name evidence="1" type="ORF">F0234_14775</name>
</gene>
<organism evidence="1 2">
    <name type="scientific">Vibrio splendidus</name>
    <dbReference type="NCBI Taxonomy" id="29497"/>
    <lineage>
        <taxon>Bacteria</taxon>
        <taxon>Pseudomonadati</taxon>
        <taxon>Pseudomonadota</taxon>
        <taxon>Gammaproteobacteria</taxon>
        <taxon>Vibrionales</taxon>
        <taxon>Vibrionaceae</taxon>
        <taxon>Vibrio</taxon>
    </lineage>
</organism>
<protein>
    <submittedName>
        <fullName evidence="1">DUF2971 domain-containing protein</fullName>
    </submittedName>
</protein>
<dbReference type="Pfam" id="PF11185">
    <property type="entry name" value="DUF2971"/>
    <property type="match status" value="1"/>
</dbReference>
<dbReference type="AlphaFoldDB" id="A0A7Y4D7J5"/>
<reference evidence="1 2" key="1">
    <citation type="submission" date="2019-09" db="EMBL/GenBank/DDBJ databases">
        <title>Draft genome sequencing and comparative genomics of hatchery-associated Vibrios.</title>
        <authorList>
            <person name="Kehlet-Delgado H."/>
            <person name="Mueller R.S."/>
        </authorList>
    </citation>
    <scope>NUCLEOTIDE SEQUENCE [LARGE SCALE GENOMIC DNA]</scope>
    <source>
        <strain evidence="1 2">99-70-13A3</strain>
    </source>
</reference>
<accession>A0A7Y4D7J5</accession>
<sequence>MRTGGKVALYKFQTANLNALTALKKHSLYFSSLDKFNDATEIMFGLLPSETPVSGDCIPNAEKLKQCSVLCMATDGKDRAVEENLLMWTHYGDQLSGICLVFNESQLKQSFTQSGCTLHQKVTYGYPKLISEDQLVGEHMGIERVAGIDFLSINKNRLMKSFIFNKPKCFEYESEYRFISNSTGLIEYSPESLEKIVFGSKFHSTELKDVFIEVARKVNPNIDIYEARVKENSFKITVEKC</sequence>
<dbReference type="EMBL" id="VTXL01000012">
    <property type="protein sequence ID" value="NOJ14025.1"/>
    <property type="molecule type" value="Genomic_DNA"/>
</dbReference>
<evidence type="ECO:0000313" key="2">
    <source>
        <dbReference type="Proteomes" id="UP000519158"/>
    </source>
</evidence>
<proteinExistence type="predicted"/>